<reference evidence="8 9" key="1">
    <citation type="journal article" date="2009" name="Genome Res.">
        <title>Whole genome sequence of Desulfovibrio magneticus strain RS-1 revealed common gene clusters in magnetotactic bacteria.</title>
        <authorList>
            <person name="Nakazawa H."/>
            <person name="Arakaki A."/>
            <person name="Narita-Yamada S."/>
            <person name="Yashiro I."/>
            <person name="Jinno K."/>
            <person name="Aoki N."/>
            <person name="Tsuruyama A."/>
            <person name="Okamura Y."/>
            <person name="Tanikawa S."/>
            <person name="Fujita N."/>
            <person name="Takeyama H."/>
            <person name="Matsunaga T."/>
        </authorList>
    </citation>
    <scope>NUCLEOTIDE SEQUENCE [LARGE SCALE GENOMIC DNA]</scope>
    <source>
        <strain evidence="9">ATCC 700980 / DSM 13731 / RS-1</strain>
    </source>
</reference>
<evidence type="ECO:0000259" key="6">
    <source>
        <dbReference type="PROSITE" id="PS50111"/>
    </source>
</evidence>
<feature type="transmembrane region" description="Helical" evidence="5">
    <location>
        <begin position="287"/>
        <end position="309"/>
    </location>
</feature>
<dbReference type="Gene3D" id="6.10.340.10">
    <property type="match status" value="1"/>
</dbReference>
<dbReference type="PANTHER" id="PTHR32089">
    <property type="entry name" value="METHYL-ACCEPTING CHEMOTAXIS PROTEIN MCPB"/>
    <property type="match status" value="1"/>
</dbReference>
<dbReference type="CDD" id="cd06225">
    <property type="entry name" value="HAMP"/>
    <property type="match status" value="1"/>
</dbReference>
<dbReference type="STRING" id="573370.DMR_19950"/>
<keyword evidence="5" id="KW-0472">Membrane</keyword>
<evidence type="ECO:0000259" key="7">
    <source>
        <dbReference type="PROSITE" id="PS50885"/>
    </source>
</evidence>
<dbReference type="HOGENOM" id="CLU_000445_107_27_7"/>
<dbReference type="KEGG" id="dma:DMR_19950"/>
<keyword evidence="1 3" id="KW-0807">Transducer</keyword>
<comment type="similarity">
    <text evidence="2">Belongs to the methyl-accepting chemotaxis (MCP) protein family.</text>
</comment>
<evidence type="ECO:0000256" key="5">
    <source>
        <dbReference type="SAM" id="Phobius"/>
    </source>
</evidence>
<keyword evidence="5" id="KW-1133">Transmembrane helix</keyword>
<evidence type="ECO:0000256" key="3">
    <source>
        <dbReference type="PROSITE-ProRule" id="PRU00284"/>
    </source>
</evidence>
<dbReference type="InterPro" id="IPR004089">
    <property type="entry name" value="MCPsignal_dom"/>
</dbReference>
<accession>C4XRE1</accession>
<evidence type="ECO:0000256" key="4">
    <source>
        <dbReference type="SAM" id="Coils"/>
    </source>
</evidence>
<dbReference type="PROSITE" id="PS50111">
    <property type="entry name" value="CHEMOTAXIS_TRANSDUC_2"/>
    <property type="match status" value="1"/>
</dbReference>
<sequence>MGTSQGFVVRQTMRPNYSADAKFVFISRPAPPVKPILTSPSRSGQHFSTRCDVFCPGLLPSFLMLLQNCRYSPSPTLHRFWRKRRKKEQHMALNNLKISTRLFLLTGTALLILVGSGIFGFVVMTQINAMSLDNIATSTLVTASVDEARSAQVAFKKQVQEWKNLLLRGQNPEKYQSYVNLFQKEHAEVVRLLTQLKATMTKLRFPTQAIDSAVTAHVALTRQYEEAVKAVSSSDPRFSALVDQKVQGIDREPTKAIDDIVEDITALAAKKNQTAEASARELYDRTLLLAILGLTGAVVVTGLFSLAIIRSITVPLGRSVAYAEDIGQGRLDARLDVAGRDEIGMLAGAMRAMVASLKEKMAFSEAKSREAAEEAAKARQAMEQAAAEAKRAEASREALLATARQLEDVAAVVASASETLSEQSSQAHQGAAAQAERIDETATAMEEMNATVLEVAKNAGQASTSADLARGKAKEGAAVVAEVVSGIEAVRAQALALKNDVDGLGRLSDGIGAILDVIADIADQTNLLALNAAIEAARAGDAGRGFAVVADEVRKLAEKTMSATAEVGQAIRAIQDGTRQNIRNVDAAGSAIEAATSKAGASGQVLEAVVSFVDRATEQVSSIAAAAEEQSATSEEINRSLGDISRIAGETSAIMERSAAAVGDLNRQTQVLRKLIADMQRAG</sequence>
<dbReference type="eggNOG" id="COG0840">
    <property type="taxonomic scope" value="Bacteria"/>
</dbReference>
<evidence type="ECO:0000256" key="2">
    <source>
        <dbReference type="ARBA" id="ARBA00029447"/>
    </source>
</evidence>
<dbReference type="Gene3D" id="1.10.287.950">
    <property type="entry name" value="Methyl-accepting chemotaxis protein"/>
    <property type="match status" value="1"/>
</dbReference>
<dbReference type="Pfam" id="PF00015">
    <property type="entry name" value="MCPsignal"/>
    <property type="match status" value="1"/>
</dbReference>
<dbReference type="Proteomes" id="UP000009071">
    <property type="component" value="Chromosome"/>
</dbReference>
<dbReference type="PROSITE" id="PS50885">
    <property type="entry name" value="HAMP"/>
    <property type="match status" value="1"/>
</dbReference>
<dbReference type="CDD" id="cd11386">
    <property type="entry name" value="MCP_signal"/>
    <property type="match status" value="1"/>
</dbReference>
<dbReference type="GO" id="GO:0007165">
    <property type="term" value="P:signal transduction"/>
    <property type="evidence" value="ECO:0007669"/>
    <property type="project" value="UniProtKB-KW"/>
</dbReference>
<dbReference type="SMART" id="SM00283">
    <property type="entry name" value="MA"/>
    <property type="match status" value="1"/>
</dbReference>
<feature type="domain" description="HAMP" evidence="7">
    <location>
        <begin position="310"/>
        <end position="362"/>
    </location>
</feature>
<evidence type="ECO:0000313" key="9">
    <source>
        <dbReference type="Proteomes" id="UP000009071"/>
    </source>
</evidence>
<evidence type="ECO:0000313" key="8">
    <source>
        <dbReference type="EMBL" id="BAH75486.1"/>
    </source>
</evidence>
<dbReference type="EMBL" id="AP010904">
    <property type="protein sequence ID" value="BAH75486.1"/>
    <property type="molecule type" value="Genomic_DNA"/>
</dbReference>
<name>C4XRE1_SOLM1</name>
<dbReference type="SMART" id="SM00304">
    <property type="entry name" value="HAMP"/>
    <property type="match status" value="1"/>
</dbReference>
<organism evidence="8 9">
    <name type="scientific">Solidesulfovibrio magneticus (strain ATCC 700980 / DSM 13731 / RS-1)</name>
    <name type="common">Desulfovibrio magneticus</name>
    <dbReference type="NCBI Taxonomy" id="573370"/>
    <lineage>
        <taxon>Bacteria</taxon>
        <taxon>Pseudomonadati</taxon>
        <taxon>Thermodesulfobacteriota</taxon>
        <taxon>Desulfovibrionia</taxon>
        <taxon>Desulfovibrionales</taxon>
        <taxon>Desulfovibrionaceae</taxon>
        <taxon>Solidesulfovibrio</taxon>
    </lineage>
</organism>
<keyword evidence="4" id="KW-0175">Coiled coil</keyword>
<dbReference type="GO" id="GO:0016020">
    <property type="term" value="C:membrane"/>
    <property type="evidence" value="ECO:0007669"/>
    <property type="project" value="InterPro"/>
</dbReference>
<protein>
    <submittedName>
        <fullName evidence="8">Methyl-accepting chemotaxis protein</fullName>
    </submittedName>
</protein>
<keyword evidence="9" id="KW-1185">Reference proteome</keyword>
<dbReference type="AlphaFoldDB" id="C4XRE1"/>
<gene>
    <name evidence="8" type="ordered locus">DMR_19950</name>
</gene>
<evidence type="ECO:0000256" key="1">
    <source>
        <dbReference type="ARBA" id="ARBA00023224"/>
    </source>
</evidence>
<feature type="coiled-coil region" evidence="4">
    <location>
        <begin position="354"/>
        <end position="409"/>
    </location>
</feature>
<dbReference type="SUPFAM" id="SSF58104">
    <property type="entry name" value="Methyl-accepting chemotaxis protein (MCP) signaling domain"/>
    <property type="match status" value="1"/>
</dbReference>
<dbReference type="PANTHER" id="PTHR32089:SF112">
    <property type="entry name" value="LYSOZYME-LIKE PROTEIN-RELATED"/>
    <property type="match status" value="1"/>
</dbReference>
<feature type="transmembrane region" description="Helical" evidence="5">
    <location>
        <begin position="102"/>
        <end position="124"/>
    </location>
</feature>
<keyword evidence="5" id="KW-0812">Transmembrane</keyword>
<proteinExistence type="inferred from homology"/>
<feature type="domain" description="Methyl-accepting transducer" evidence="6">
    <location>
        <begin position="409"/>
        <end position="645"/>
    </location>
</feature>
<dbReference type="InterPro" id="IPR003660">
    <property type="entry name" value="HAMP_dom"/>
</dbReference>
<dbReference type="Pfam" id="PF00672">
    <property type="entry name" value="HAMP"/>
    <property type="match status" value="1"/>
</dbReference>